<reference evidence="1 2" key="1">
    <citation type="submission" date="2014-12" db="EMBL/GenBank/DDBJ databases">
        <title>Comparative genome analysis of Bacillus coagulans HM-08, Clostridium butyricum HM-68, Bacillus subtilis HM-66 and Bacillus licheniformis BL-09.</title>
        <authorList>
            <person name="Zhang H."/>
        </authorList>
    </citation>
    <scope>NUCLEOTIDE SEQUENCE [LARGE SCALE GENOMIC DNA]</scope>
    <source>
        <strain evidence="1 2">HM-66</strain>
    </source>
</reference>
<dbReference type="AlphaFoldDB" id="A0A0D1JKX8"/>
<name>A0A0D1JKX8_BACIU</name>
<dbReference type="EMBL" id="JXBC01000001">
    <property type="protein sequence ID" value="KIU13174.1"/>
    <property type="molecule type" value="Genomic_DNA"/>
</dbReference>
<gene>
    <name evidence="1" type="ORF">SC09_Contig17orf00354</name>
</gene>
<organism evidence="1 2">
    <name type="scientific">Bacillus subtilis</name>
    <dbReference type="NCBI Taxonomy" id="1423"/>
    <lineage>
        <taxon>Bacteria</taxon>
        <taxon>Bacillati</taxon>
        <taxon>Bacillota</taxon>
        <taxon>Bacilli</taxon>
        <taxon>Bacillales</taxon>
        <taxon>Bacillaceae</taxon>
        <taxon>Bacillus</taxon>
    </lineage>
</organism>
<sequence>MASSLKKRPVFVRRLFLPGETFHFLCLFTGVDTLEQNKCLKGI</sequence>
<evidence type="ECO:0000313" key="1">
    <source>
        <dbReference type="EMBL" id="KIU13174.1"/>
    </source>
</evidence>
<proteinExistence type="predicted"/>
<evidence type="ECO:0000313" key="2">
    <source>
        <dbReference type="Proteomes" id="UP000032247"/>
    </source>
</evidence>
<comment type="caution">
    <text evidence="1">The sequence shown here is derived from an EMBL/GenBank/DDBJ whole genome shotgun (WGS) entry which is preliminary data.</text>
</comment>
<dbReference type="PATRIC" id="fig|1423.173.peg.297"/>
<accession>A0A0D1JKX8</accession>
<dbReference type="Proteomes" id="UP000032247">
    <property type="component" value="Unassembled WGS sequence"/>
</dbReference>
<protein>
    <submittedName>
        <fullName evidence="1">Uncharacterized protein</fullName>
    </submittedName>
</protein>